<dbReference type="KEGG" id="salf:SMD44_08652"/>
<organism evidence="1 2">
    <name type="scientific">Streptomyces alboflavus</name>
    <dbReference type="NCBI Taxonomy" id="67267"/>
    <lineage>
        <taxon>Bacteria</taxon>
        <taxon>Bacillati</taxon>
        <taxon>Actinomycetota</taxon>
        <taxon>Actinomycetes</taxon>
        <taxon>Kitasatosporales</taxon>
        <taxon>Streptomycetaceae</taxon>
        <taxon>Streptomyces</taxon>
    </lineage>
</organism>
<dbReference type="AlphaFoldDB" id="A0A1Z1WRW3"/>
<evidence type="ECO:0000313" key="2">
    <source>
        <dbReference type="Proteomes" id="UP000195880"/>
    </source>
</evidence>
<keyword evidence="2" id="KW-1185">Reference proteome</keyword>
<evidence type="ECO:0000313" key="1">
    <source>
        <dbReference type="EMBL" id="ARX89165.1"/>
    </source>
</evidence>
<sequence length="29" mass="3230">MHDLVLDGARVLRHEPADVLQEFDGVPLS</sequence>
<proteinExistence type="predicted"/>
<dbReference type="EMBL" id="CP021748">
    <property type="protein sequence ID" value="ARX89165.1"/>
    <property type="molecule type" value="Genomic_DNA"/>
</dbReference>
<name>A0A1Z1WRW3_9ACTN</name>
<gene>
    <name evidence="1" type="ORF">SMD44_08652</name>
</gene>
<protein>
    <submittedName>
        <fullName evidence="1">Uncharacterized protein</fullName>
    </submittedName>
</protein>
<accession>A0A1Z1WRW3</accession>
<reference evidence="1 2" key="1">
    <citation type="submission" date="2017-05" db="EMBL/GenBank/DDBJ databases">
        <title>Streptomyces alboflavus Genome sequencing and assembly.</title>
        <authorList>
            <person name="Wang Y."/>
            <person name="Du B."/>
            <person name="Ding Y."/>
            <person name="Liu H."/>
            <person name="Hou Q."/>
            <person name="Liu K."/>
            <person name="Wang C."/>
            <person name="Yao L."/>
        </authorList>
    </citation>
    <scope>NUCLEOTIDE SEQUENCE [LARGE SCALE GENOMIC DNA]</scope>
    <source>
        <strain evidence="1 2">MDJK44</strain>
    </source>
</reference>
<dbReference type="Proteomes" id="UP000195880">
    <property type="component" value="Chromosome"/>
</dbReference>